<reference evidence="5" key="1">
    <citation type="submission" date="2022-11" db="UniProtKB">
        <authorList>
            <consortium name="WormBaseParasite"/>
        </authorList>
    </citation>
    <scope>IDENTIFICATION</scope>
</reference>
<proteinExistence type="inferred from homology"/>
<organism evidence="4 5">
    <name type="scientific">Globodera rostochiensis</name>
    <name type="common">Golden nematode worm</name>
    <name type="synonym">Heterodera rostochiensis</name>
    <dbReference type="NCBI Taxonomy" id="31243"/>
    <lineage>
        <taxon>Eukaryota</taxon>
        <taxon>Metazoa</taxon>
        <taxon>Ecdysozoa</taxon>
        <taxon>Nematoda</taxon>
        <taxon>Chromadorea</taxon>
        <taxon>Rhabditida</taxon>
        <taxon>Tylenchina</taxon>
        <taxon>Tylenchomorpha</taxon>
        <taxon>Tylenchoidea</taxon>
        <taxon>Heteroderidae</taxon>
        <taxon>Heteroderinae</taxon>
        <taxon>Globodera</taxon>
    </lineage>
</organism>
<dbReference type="WBParaSite" id="Gr19_v10_g16400.t1">
    <property type="protein sequence ID" value="Gr19_v10_g16400.t1"/>
    <property type="gene ID" value="Gr19_v10_g16400"/>
</dbReference>
<feature type="transmembrane region" description="Helical" evidence="3">
    <location>
        <begin position="52"/>
        <end position="71"/>
    </location>
</feature>
<keyword evidence="4" id="KW-1185">Reference proteome</keyword>
<comment type="similarity">
    <text evidence="1">Belongs to the PIGL family.</text>
</comment>
<dbReference type="PANTHER" id="PTHR12993:SF11">
    <property type="entry name" value="N-ACETYLGLUCOSAMINYL-PHOSPHATIDYLINOSITOL DE-N-ACETYLASE"/>
    <property type="match status" value="1"/>
</dbReference>
<dbReference type="SUPFAM" id="SSF102588">
    <property type="entry name" value="LmbE-like"/>
    <property type="match status" value="1"/>
</dbReference>
<evidence type="ECO:0000256" key="2">
    <source>
        <dbReference type="ARBA" id="ARBA00012176"/>
    </source>
</evidence>
<dbReference type="Proteomes" id="UP000887572">
    <property type="component" value="Unplaced"/>
</dbReference>
<dbReference type="GO" id="GO:0000225">
    <property type="term" value="F:N-acetylglucosaminylphosphatidylinositol deacetylase activity"/>
    <property type="evidence" value="ECO:0007669"/>
    <property type="project" value="UniProtKB-EC"/>
</dbReference>
<evidence type="ECO:0000256" key="1">
    <source>
        <dbReference type="ARBA" id="ARBA00006066"/>
    </source>
</evidence>
<keyword evidence="3" id="KW-0812">Transmembrane</keyword>
<protein>
    <recommendedName>
        <fullName evidence="2">N-acetylglucosaminylphosphatidylinositol deacetylase</fullName>
        <ecNumber evidence="2">3.5.1.89</ecNumber>
    </recommendedName>
</protein>
<dbReference type="EC" id="3.5.1.89" evidence="2"/>
<evidence type="ECO:0000313" key="5">
    <source>
        <dbReference type="WBParaSite" id="Gr19_v10_g16400.t1"/>
    </source>
</evidence>
<feature type="transmembrane region" description="Helical" evidence="3">
    <location>
        <begin position="7"/>
        <end position="25"/>
    </location>
</feature>
<dbReference type="AlphaFoldDB" id="A0A914HDP6"/>
<accession>A0A914HDP6</accession>
<dbReference type="PANTHER" id="PTHR12993">
    <property type="entry name" value="N-ACETYLGLUCOSAMINYL-PHOSPHATIDYLINOSITOL DE-N-ACETYLASE-RELATED"/>
    <property type="match status" value="1"/>
</dbReference>
<dbReference type="GO" id="GO:0005783">
    <property type="term" value="C:endoplasmic reticulum"/>
    <property type="evidence" value="ECO:0007669"/>
    <property type="project" value="TreeGrafter"/>
</dbReference>
<sequence>MQKAFKFFAAAIVISLLPIAIHFYGDKRITLPAKYGEHWLLLIAHPDDETMFFGPTLLFLSSIGVNVHFLLSELYSAAAVYGVHAKHVHFVDPEEQTFRDGFFDWNVTSLSASIYAHIKRTRPNGLITFDEWGISGTSEPHKLFQSYSQPESRRKARWARSEKDIGIEKRGERTIRNVLDKSTENLRGNAVAPITAFVLH</sequence>
<keyword evidence="3" id="KW-0472">Membrane</keyword>
<dbReference type="InterPro" id="IPR024078">
    <property type="entry name" value="LmbE-like_dom_sf"/>
</dbReference>
<dbReference type="Gene3D" id="3.40.50.10320">
    <property type="entry name" value="LmbE-like"/>
    <property type="match status" value="1"/>
</dbReference>
<name>A0A914HDP6_GLORO</name>
<evidence type="ECO:0000313" key="4">
    <source>
        <dbReference type="Proteomes" id="UP000887572"/>
    </source>
</evidence>
<keyword evidence="3" id="KW-1133">Transmembrane helix</keyword>
<evidence type="ECO:0000256" key="3">
    <source>
        <dbReference type="SAM" id="Phobius"/>
    </source>
</evidence>
<dbReference type="InterPro" id="IPR003737">
    <property type="entry name" value="GlcNAc_PI_deacetylase-related"/>
</dbReference>